<keyword evidence="2" id="KW-0472">Membrane</keyword>
<dbReference type="Proteomes" id="UP000011064">
    <property type="component" value="Unassembled WGS sequence"/>
</dbReference>
<evidence type="ECO:0008006" key="5">
    <source>
        <dbReference type="Google" id="ProtNLM"/>
    </source>
</evidence>
<dbReference type="STRING" id="658429.L8FRE0"/>
<evidence type="ECO:0000313" key="4">
    <source>
        <dbReference type="Proteomes" id="UP000011064"/>
    </source>
</evidence>
<name>L8FRE0_PSED2</name>
<dbReference type="GO" id="GO:0008643">
    <property type="term" value="P:carbohydrate transport"/>
    <property type="evidence" value="ECO:0007669"/>
    <property type="project" value="InterPro"/>
</dbReference>
<dbReference type="GO" id="GO:0015293">
    <property type="term" value="F:symporter activity"/>
    <property type="evidence" value="ECO:0007669"/>
    <property type="project" value="InterPro"/>
</dbReference>
<proteinExistence type="inferred from homology"/>
<feature type="transmembrane region" description="Helical" evidence="2">
    <location>
        <begin position="128"/>
        <end position="149"/>
    </location>
</feature>
<dbReference type="InParanoid" id="L8FRE0"/>
<organism evidence="3 4">
    <name type="scientific">Pseudogymnoascus destructans (strain ATCC MYA-4855 / 20631-21)</name>
    <name type="common">Bat white-nose syndrome fungus</name>
    <name type="synonym">Geomyces destructans</name>
    <dbReference type="NCBI Taxonomy" id="658429"/>
    <lineage>
        <taxon>Eukaryota</taxon>
        <taxon>Fungi</taxon>
        <taxon>Dikarya</taxon>
        <taxon>Ascomycota</taxon>
        <taxon>Pezizomycotina</taxon>
        <taxon>Leotiomycetes</taxon>
        <taxon>Thelebolales</taxon>
        <taxon>Thelebolaceae</taxon>
        <taxon>Pseudogymnoascus</taxon>
    </lineage>
</organism>
<dbReference type="InterPro" id="IPR036259">
    <property type="entry name" value="MFS_trans_sf"/>
</dbReference>
<accession>L8FRE0</accession>
<dbReference type="GO" id="GO:0005886">
    <property type="term" value="C:plasma membrane"/>
    <property type="evidence" value="ECO:0007669"/>
    <property type="project" value="TreeGrafter"/>
</dbReference>
<gene>
    <name evidence="3" type="ORF">GMDG_08912</name>
</gene>
<feature type="transmembrane region" description="Helical" evidence="2">
    <location>
        <begin position="19"/>
        <end position="37"/>
    </location>
</feature>
<comment type="similarity">
    <text evidence="1">Belongs to the major facilitator superfamily.</text>
</comment>
<feature type="transmembrane region" description="Helical" evidence="2">
    <location>
        <begin position="84"/>
        <end position="108"/>
    </location>
</feature>
<dbReference type="EMBL" id="GL574654">
    <property type="protein sequence ID" value="ELR03467.1"/>
    <property type="molecule type" value="Genomic_DNA"/>
</dbReference>
<evidence type="ECO:0000313" key="3">
    <source>
        <dbReference type="EMBL" id="ELR03467.1"/>
    </source>
</evidence>
<evidence type="ECO:0000256" key="1">
    <source>
        <dbReference type="ARBA" id="ARBA00008335"/>
    </source>
</evidence>
<keyword evidence="2" id="KW-0812">Transmembrane</keyword>
<dbReference type="Pfam" id="PF13347">
    <property type="entry name" value="MFS_2"/>
    <property type="match status" value="1"/>
</dbReference>
<dbReference type="PANTHER" id="PTHR11328:SF24">
    <property type="entry name" value="MAJOR FACILITATOR SUPERFAMILY (MFS) PROFILE DOMAIN-CONTAINING PROTEIN"/>
    <property type="match status" value="1"/>
</dbReference>
<sequence>MVGAPFWAWLATKIGKDKALATASLVFAVFYIGATLVPGGNFALTAAAMFIAGLPYAAGLFLLRAMMADAGDEIRLDTGVDRTGLMFSILSATTKIGHVVALIPYLILQWVGFRAIPGVEGNSESSLLTLQILFILVPGVLLALAALVLKGYPLTPARHDEIRRALEARDGVARDPVAEPA</sequence>
<evidence type="ECO:0000256" key="2">
    <source>
        <dbReference type="SAM" id="Phobius"/>
    </source>
</evidence>
<reference evidence="4" key="1">
    <citation type="submission" date="2010-09" db="EMBL/GenBank/DDBJ databases">
        <title>The genome sequence of Geomyces destructans 20631-21.</title>
        <authorList>
            <consortium name="The Broad Institute Genome Sequencing Platform"/>
            <person name="Cuomo C.A."/>
            <person name="Blehert D.S."/>
            <person name="Lorch J.M."/>
            <person name="Young S.K."/>
            <person name="Zeng Q."/>
            <person name="Gargeya S."/>
            <person name="Fitzgerald M."/>
            <person name="Haas B."/>
            <person name="Abouelleil A."/>
            <person name="Alvarado L."/>
            <person name="Arachchi H.M."/>
            <person name="Berlin A."/>
            <person name="Brown A."/>
            <person name="Chapman S.B."/>
            <person name="Chen Z."/>
            <person name="Dunbar C."/>
            <person name="Freedman E."/>
            <person name="Gearin G."/>
            <person name="Gellesch M."/>
            <person name="Goldberg J."/>
            <person name="Griggs A."/>
            <person name="Gujja S."/>
            <person name="Heiman D."/>
            <person name="Howarth C."/>
            <person name="Larson L."/>
            <person name="Lui A."/>
            <person name="MacDonald P.J.P."/>
            <person name="Montmayeur A."/>
            <person name="Murphy C."/>
            <person name="Neiman D."/>
            <person name="Pearson M."/>
            <person name="Priest M."/>
            <person name="Roberts A."/>
            <person name="Saif S."/>
            <person name="Shea T."/>
            <person name="Shenoy N."/>
            <person name="Sisk P."/>
            <person name="Stolte C."/>
            <person name="Sykes S."/>
            <person name="Wortman J."/>
            <person name="Nusbaum C."/>
            <person name="Birren B."/>
        </authorList>
    </citation>
    <scope>NUCLEOTIDE SEQUENCE [LARGE SCALE GENOMIC DNA]</scope>
    <source>
        <strain evidence="4">ATCC MYA-4855 / 20631-21</strain>
    </source>
</reference>
<dbReference type="SUPFAM" id="SSF103473">
    <property type="entry name" value="MFS general substrate transporter"/>
    <property type="match status" value="1"/>
</dbReference>
<dbReference type="HOGENOM" id="CLU_1489617_0_0_1"/>
<dbReference type="PANTHER" id="PTHR11328">
    <property type="entry name" value="MAJOR FACILITATOR SUPERFAMILY DOMAIN-CONTAINING PROTEIN"/>
    <property type="match status" value="1"/>
</dbReference>
<keyword evidence="4" id="KW-1185">Reference proteome</keyword>
<dbReference type="InterPro" id="IPR039672">
    <property type="entry name" value="MFS_2"/>
</dbReference>
<dbReference type="Gene3D" id="1.20.1250.20">
    <property type="entry name" value="MFS general substrate transporter like domains"/>
    <property type="match status" value="1"/>
</dbReference>
<keyword evidence="2" id="KW-1133">Transmembrane helix</keyword>
<protein>
    <recommendedName>
        <fullName evidence="5">Major facilitator superfamily (MFS) profile domain-containing protein</fullName>
    </recommendedName>
</protein>
<dbReference type="VEuPathDB" id="FungiDB:GMDG_08912"/>
<dbReference type="AlphaFoldDB" id="L8FRE0"/>
<feature type="transmembrane region" description="Helical" evidence="2">
    <location>
        <begin position="43"/>
        <end position="63"/>
    </location>
</feature>